<sequence length="90" mass="10043">MGLPELKLEGALATTCLMRADQANRPGPDDLAALLERIETVNCTEQVRVLQLTSIRLEAPEQWALLSVSGTVHPFLPNRTKPYRTIPNKY</sequence>
<evidence type="ECO:0000313" key="2">
    <source>
        <dbReference type="Proteomes" id="UP000244571"/>
    </source>
</evidence>
<gene>
    <name evidence="1" type="ORF">DBV39_02765</name>
</gene>
<evidence type="ECO:0000313" key="1">
    <source>
        <dbReference type="EMBL" id="AWB32815.1"/>
    </source>
</evidence>
<reference evidence="1 2" key="1">
    <citation type="submission" date="2018-04" db="EMBL/GenBank/DDBJ databases">
        <title>Bordetella sp. HZ20 isolated from seawater.</title>
        <authorList>
            <person name="Sun C."/>
        </authorList>
    </citation>
    <scope>NUCLEOTIDE SEQUENCE [LARGE SCALE GENOMIC DNA]</scope>
    <source>
        <strain evidence="1 2">HZ20</strain>
    </source>
</reference>
<dbReference type="RefSeq" id="WP_108620256.1">
    <property type="nucleotide sequence ID" value="NZ_CP028901.1"/>
</dbReference>
<proteinExistence type="predicted"/>
<accession>A0A2R4XGA9</accession>
<dbReference type="EMBL" id="CP028901">
    <property type="protein sequence ID" value="AWB32815.1"/>
    <property type="molecule type" value="Genomic_DNA"/>
</dbReference>
<organism evidence="1 2">
    <name type="scientific">Orrella marina</name>
    <dbReference type="NCBI Taxonomy" id="2163011"/>
    <lineage>
        <taxon>Bacteria</taxon>
        <taxon>Pseudomonadati</taxon>
        <taxon>Pseudomonadota</taxon>
        <taxon>Betaproteobacteria</taxon>
        <taxon>Burkholderiales</taxon>
        <taxon>Alcaligenaceae</taxon>
        <taxon>Orrella</taxon>
    </lineage>
</organism>
<keyword evidence="2" id="KW-1185">Reference proteome</keyword>
<dbReference type="Proteomes" id="UP000244571">
    <property type="component" value="Chromosome"/>
</dbReference>
<name>A0A2R4XGA9_9BURK</name>
<dbReference type="OrthoDB" id="2862111at2"/>
<protein>
    <submittedName>
        <fullName evidence="1">Uncharacterized protein</fullName>
    </submittedName>
</protein>
<dbReference type="KEGG" id="boz:DBV39_02765"/>
<dbReference type="AlphaFoldDB" id="A0A2R4XGA9"/>